<dbReference type="PANTHER" id="PTHR32026">
    <property type="entry name" value="METHYLTRANSFERASE-LIKE PROTEIN 24"/>
    <property type="match status" value="1"/>
</dbReference>
<accession>A0A2J7ZK18</accession>
<comment type="caution">
    <text evidence="2">The sequence shown here is derived from an EMBL/GenBank/DDBJ whole genome shotgun (WGS) entry which is preliminary data.</text>
</comment>
<evidence type="ECO:0000313" key="3">
    <source>
        <dbReference type="Proteomes" id="UP000236333"/>
    </source>
</evidence>
<dbReference type="EMBL" id="PGGS01001278">
    <property type="protein sequence ID" value="PNH00603.1"/>
    <property type="molecule type" value="Genomic_DNA"/>
</dbReference>
<evidence type="ECO:0008006" key="4">
    <source>
        <dbReference type="Google" id="ProtNLM"/>
    </source>
</evidence>
<feature type="non-terminal residue" evidence="2">
    <location>
        <position position="1"/>
    </location>
</feature>
<dbReference type="InterPro" id="IPR026913">
    <property type="entry name" value="METTL24"/>
</dbReference>
<reference evidence="2 3" key="1">
    <citation type="journal article" date="2017" name="Mol. Biol. Evol.">
        <title>The 4-celled Tetrabaena socialis nuclear genome reveals the essential components for genetic control of cell number at the origin of multicellularity in the volvocine lineage.</title>
        <authorList>
            <person name="Featherston J."/>
            <person name="Arakaki Y."/>
            <person name="Hanschen E.R."/>
            <person name="Ferris P.J."/>
            <person name="Michod R.E."/>
            <person name="Olson B.J.S.C."/>
            <person name="Nozaki H."/>
            <person name="Durand P.M."/>
        </authorList>
    </citation>
    <scope>NUCLEOTIDE SEQUENCE [LARGE SCALE GENOMIC DNA]</scope>
    <source>
        <strain evidence="2 3">NIES-571</strain>
    </source>
</reference>
<keyword evidence="3" id="KW-1185">Reference proteome</keyword>
<dbReference type="OrthoDB" id="2015045at2759"/>
<feature type="region of interest" description="Disordered" evidence="1">
    <location>
        <begin position="86"/>
        <end position="109"/>
    </location>
</feature>
<dbReference type="Proteomes" id="UP000236333">
    <property type="component" value="Unassembled WGS sequence"/>
</dbReference>
<organism evidence="2 3">
    <name type="scientific">Tetrabaena socialis</name>
    <dbReference type="NCBI Taxonomy" id="47790"/>
    <lineage>
        <taxon>Eukaryota</taxon>
        <taxon>Viridiplantae</taxon>
        <taxon>Chlorophyta</taxon>
        <taxon>core chlorophytes</taxon>
        <taxon>Chlorophyceae</taxon>
        <taxon>CS clade</taxon>
        <taxon>Chlamydomonadales</taxon>
        <taxon>Tetrabaenaceae</taxon>
        <taxon>Tetrabaena</taxon>
    </lineage>
</organism>
<protein>
    <recommendedName>
        <fullName evidence="4">Methyltransferase FkbM domain-containing protein</fullName>
    </recommendedName>
</protein>
<gene>
    <name evidence="2" type="ORF">TSOC_013566</name>
</gene>
<evidence type="ECO:0000313" key="2">
    <source>
        <dbReference type="EMBL" id="PNH00603.1"/>
    </source>
</evidence>
<sequence>YEFEAVALNYTPCAVRTFDCTVRSGGTLDPARHAFHPLCVGSAATAAEQPERVLSWEGILRLAATPIDPATAGKFVTVDGAPATKGAAVQVDGDGGADPDRRRGSSRRSLLDGGGAWAGSVAAAGTAAAAAGSPNVLILKIDIEGHEWPVFADWGADTPGLPDFINLEVCVSQSWSRVAAVAQ</sequence>
<proteinExistence type="predicted"/>
<evidence type="ECO:0000256" key="1">
    <source>
        <dbReference type="SAM" id="MobiDB-lite"/>
    </source>
</evidence>
<dbReference type="AlphaFoldDB" id="A0A2J7ZK18"/>
<name>A0A2J7ZK18_9CHLO</name>
<dbReference type="PANTHER" id="PTHR32026:SF10">
    <property type="entry name" value="METHYLTRANSFERASE-LIKE PROTEIN 24-RELATED"/>
    <property type="match status" value="1"/>
</dbReference>